<dbReference type="EMBL" id="MLFT02000003">
    <property type="protein sequence ID" value="PHT54178.1"/>
    <property type="molecule type" value="Genomic_DNA"/>
</dbReference>
<accession>A0A2G2X9L9</accession>
<proteinExistence type="predicted"/>
<organism evidence="1 2">
    <name type="scientific">Capsicum baccatum</name>
    <name type="common">Peruvian pepper</name>
    <dbReference type="NCBI Taxonomy" id="33114"/>
    <lineage>
        <taxon>Eukaryota</taxon>
        <taxon>Viridiplantae</taxon>
        <taxon>Streptophyta</taxon>
        <taxon>Embryophyta</taxon>
        <taxon>Tracheophyta</taxon>
        <taxon>Spermatophyta</taxon>
        <taxon>Magnoliopsida</taxon>
        <taxon>eudicotyledons</taxon>
        <taxon>Gunneridae</taxon>
        <taxon>Pentapetalae</taxon>
        <taxon>asterids</taxon>
        <taxon>lamiids</taxon>
        <taxon>Solanales</taxon>
        <taxon>Solanaceae</taxon>
        <taxon>Solanoideae</taxon>
        <taxon>Capsiceae</taxon>
        <taxon>Capsicum</taxon>
    </lineage>
</organism>
<comment type="caution">
    <text evidence="1">The sequence shown here is derived from an EMBL/GenBank/DDBJ whole genome shotgun (WGS) entry which is preliminary data.</text>
</comment>
<dbReference type="STRING" id="33114.A0A2G2X9L9"/>
<keyword evidence="2" id="KW-1185">Reference proteome</keyword>
<reference evidence="2" key="2">
    <citation type="journal article" date="2017" name="J. Anim. Genet.">
        <title>Multiple reference genome sequences of hot pepper reveal the massive evolution of plant disease resistance genes by retroduplication.</title>
        <authorList>
            <person name="Kim S."/>
            <person name="Park J."/>
            <person name="Yeom S.-I."/>
            <person name="Kim Y.-M."/>
            <person name="Seo E."/>
            <person name="Kim K.-T."/>
            <person name="Kim M.-S."/>
            <person name="Lee J.M."/>
            <person name="Cheong K."/>
            <person name="Shin H.-S."/>
            <person name="Kim S.-B."/>
            <person name="Han K."/>
            <person name="Lee J."/>
            <person name="Park M."/>
            <person name="Lee H.-A."/>
            <person name="Lee H.-Y."/>
            <person name="Lee Y."/>
            <person name="Oh S."/>
            <person name="Lee J.H."/>
            <person name="Choi E."/>
            <person name="Choi E."/>
            <person name="Lee S.E."/>
            <person name="Jeon J."/>
            <person name="Kim H."/>
            <person name="Choi G."/>
            <person name="Song H."/>
            <person name="Lee J."/>
            <person name="Lee S.-C."/>
            <person name="Kwon J.-K."/>
            <person name="Lee H.-Y."/>
            <person name="Koo N."/>
            <person name="Hong Y."/>
            <person name="Kim R.W."/>
            <person name="Kang W.-H."/>
            <person name="Huh J.H."/>
            <person name="Kang B.-C."/>
            <person name="Yang T.-J."/>
            <person name="Lee Y.-H."/>
            <person name="Bennetzen J.L."/>
            <person name="Choi D."/>
        </authorList>
    </citation>
    <scope>NUCLEOTIDE SEQUENCE [LARGE SCALE GENOMIC DNA]</scope>
    <source>
        <strain evidence="2">cv. PBC81</strain>
    </source>
</reference>
<dbReference type="Proteomes" id="UP000224567">
    <property type="component" value="Unassembled WGS sequence"/>
</dbReference>
<dbReference type="AlphaFoldDB" id="A0A2G2X9L9"/>
<evidence type="ECO:0000313" key="2">
    <source>
        <dbReference type="Proteomes" id="UP000224567"/>
    </source>
</evidence>
<dbReference type="OrthoDB" id="1728259at2759"/>
<name>A0A2G2X9L9_CAPBA</name>
<sequence>MERAVLSGEIAGLDLRGAVKYKTLSLIVSQSSIDQNKPDVVNGDGTEQLSVARKVALEVSALRLVDIPEKARKLLNLLEESKDSEFQDFK</sequence>
<protein>
    <submittedName>
        <fullName evidence="1">Uncharacterized protein</fullName>
    </submittedName>
</protein>
<reference evidence="1 2" key="1">
    <citation type="journal article" date="2017" name="Genome Biol.">
        <title>New reference genome sequences of hot pepper reveal the massive evolution of plant disease-resistance genes by retroduplication.</title>
        <authorList>
            <person name="Kim S."/>
            <person name="Park J."/>
            <person name="Yeom S.I."/>
            <person name="Kim Y.M."/>
            <person name="Seo E."/>
            <person name="Kim K.T."/>
            <person name="Kim M.S."/>
            <person name="Lee J.M."/>
            <person name="Cheong K."/>
            <person name="Shin H.S."/>
            <person name="Kim S.B."/>
            <person name="Han K."/>
            <person name="Lee J."/>
            <person name="Park M."/>
            <person name="Lee H.A."/>
            <person name="Lee H.Y."/>
            <person name="Lee Y."/>
            <person name="Oh S."/>
            <person name="Lee J.H."/>
            <person name="Choi E."/>
            <person name="Choi E."/>
            <person name="Lee S.E."/>
            <person name="Jeon J."/>
            <person name="Kim H."/>
            <person name="Choi G."/>
            <person name="Song H."/>
            <person name="Lee J."/>
            <person name="Lee S.C."/>
            <person name="Kwon J.K."/>
            <person name="Lee H.Y."/>
            <person name="Koo N."/>
            <person name="Hong Y."/>
            <person name="Kim R.W."/>
            <person name="Kang W.H."/>
            <person name="Huh J.H."/>
            <person name="Kang B.C."/>
            <person name="Yang T.J."/>
            <person name="Lee Y.H."/>
            <person name="Bennetzen J.L."/>
            <person name="Choi D."/>
        </authorList>
    </citation>
    <scope>NUCLEOTIDE SEQUENCE [LARGE SCALE GENOMIC DNA]</scope>
    <source>
        <strain evidence="2">cv. PBC81</strain>
    </source>
</reference>
<evidence type="ECO:0000313" key="1">
    <source>
        <dbReference type="EMBL" id="PHT54178.1"/>
    </source>
</evidence>
<gene>
    <name evidence="1" type="ORF">CQW23_08640</name>
</gene>